<comment type="caution">
    <text evidence="3">The sequence shown here is derived from an EMBL/GenBank/DDBJ whole genome shotgun (WGS) entry which is preliminary data.</text>
</comment>
<accession>A0AAE1T6D8</accession>
<feature type="compositionally biased region" description="Basic and acidic residues" evidence="1">
    <location>
        <begin position="72"/>
        <end position="83"/>
    </location>
</feature>
<evidence type="ECO:0000313" key="4">
    <source>
        <dbReference type="Proteomes" id="UP001289374"/>
    </source>
</evidence>
<organism evidence="3 4">
    <name type="scientific">Sesamum angolense</name>
    <dbReference type="NCBI Taxonomy" id="2727404"/>
    <lineage>
        <taxon>Eukaryota</taxon>
        <taxon>Viridiplantae</taxon>
        <taxon>Streptophyta</taxon>
        <taxon>Embryophyta</taxon>
        <taxon>Tracheophyta</taxon>
        <taxon>Spermatophyta</taxon>
        <taxon>Magnoliopsida</taxon>
        <taxon>eudicotyledons</taxon>
        <taxon>Gunneridae</taxon>
        <taxon>Pentapetalae</taxon>
        <taxon>asterids</taxon>
        <taxon>lamiids</taxon>
        <taxon>Lamiales</taxon>
        <taxon>Pedaliaceae</taxon>
        <taxon>Sesamum</taxon>
    </lineage>
</organism>
<evidence type="ECO:0000256" key="2">
    <source>
        <dbReference type="SAM" id="SignalP"/>
    </source>
</evidence>
<keyword evidence="2" id="KW-0732">Signal</keyword>
<evidence type="ECO:0000313" key="3">
    <source>
        <dbReference type="EMBL" id="KAK4382037.1"/>
    </source>
</evidence>
<dbReference type="Proteomes" id="UP001289374">
    <property type="component" value="Unassembled WGS sequence"/>
</dbReference>
<feature type="chain" id="PRO_5042288528" evidence="2">
    <location>
        <begin position="24"/>
        <end position="311"/>
    </location>
</feature>
<dbReference type="AlphaFoldDB" id="A0AAE1T6D8"/>
<reference evidence="3" key="1">
    <citation type="submission" date="2020-06" db="EMBL/GenBank/DDBJ databases">
        <authorList>
            <person name="Li T."/>
            <person name="Hu X."/>
            <person name="Zhang T."/>
            <person name="Song X."/>
            <person name="Zhang H."/>
            <person name="Dai N."/>
            <person name="Sheng W."/>
            <person name="Hou X."/>
            <person name="Wei L."/>
        </authorList>
    </citation>
    <scope>NUCLEOTIDE SEQUENCE</scope>
    <source>
        <strain evidence="3">K16</strain>
        <tissue evidence="3">Leaf</tissue>
    </source>
</reference>
<feature type="region of interest" description="Disordered" evidence="1">
    <location>
        <begin position="58"/>
        <end position="91"/>
    </location>
</feature>
<evidence type="ECO:0000256" key="1">
    <source>
        <dbReference type="SAM" id="MobiDB-lite"/>
    </source>
</evidence>
<reference evidence="3" key="2">
    <citation type="journal article" date="2024" name="Plant">
        <title>Genomic evolution and insights into agronomic trait innovations of Sesamum species.</title>
        <authorList>
            <person name="Miao H."/>
            <person name="Wang L."/>
            <person name="Qu L."/>
            <person name="Liu H."/>
            <person name="Sun Y."/>
            <person name="Le M."/>
            <person name="Wang Q."/>
            <person name="Wei S."/>
            <person name="Zheng Y."/>
            <person name="Lin W."/>
            <person name="Duan Y."/>
            <person name="Cao H."/>
            <person name="Xiong S."/>
            <person name="Wang X."/>
            <person name="Wei L."/>
            <person name="Li C."/>
            <person name="Ma Q."/>
            <person name="Ju M."/>
            <person name="Zhao R."/>
            <person name="Li G."/>
            <person name="Mu C."/>
            <person name="Tian Q."/>
            <person name="Mei H."/>
            <person name="Zhang T."/>
            <person name="Gao T."/>
            <person name="Zhang H."/>
        </authorList>
    </citation>
    <scope>NUCLEOTIDE SEQUENCE</scope>
    <source>
        <strain evidence="3">K16</strain>
    </source>
</reference>
<feature type="signal peptide" evidence="2">
    <location>
        <begin position="1"/>
        <end position="23"/>
    </location>
</feature>
<protein>
    <submittedName>
        <fullName evidence="3">NADH-ubiquinone oxidoreductase chain 1</fullName>
    </submittedName>
</protein>
<dbReference type="EMBL" id="JACGWL010000765">
    <property type="protein sequence ID" value="KAK4382037.1"/>
    <property type="molecule type" value="Genomic_DNA"/>
</dbReference>
<proteinExistence type="predicted"/>
<keyword evidence="4" id="KW-1185">Reference proteome</keyword>
<name>A0AAE1T6D8_9LAMI</name>
<gene>
    <name evidence="3" type="ORF">Sango_2911500</name>
</gene>
<sequence length="311" mass="33538">MLNWGFSFEAAFFLGLARFYLSAMDMDRIPLSVGDDRSGASSSKQPSFDLNLSAVDRKSPDLESAGSRCGAGRKDRPDERSTELHPYSPGPCTSLSPGGWPPILDLPISKKIPGSIWFSIKSPFNGSLNYVRGIALLSNGKRATPENAPPVGSFVSLGIEIGGRNPEPVKSRKSAGGCRLRLLRCFGSVSYLELNWPEGRGLILAPNSKRSKLSSVLIAEGNGNEEGKTVIQSVDCCFSVLSLVHIQAFVSHVRASRIRTSFYIASAPIQFKLGEGPVQGPSLHSLLVFASIAPESADQRSEYLPALRWIG</sequence>